<evidence type="ECO:0000313" key="9">
    <source>
        <dbReference type="Proteomes" id="UP000245207"/>
    </source>
</evidence>
<name>A0A2U1N0C7_ARTAN</name>
<dbReference type="InterPro" id="IPR001878">
    <property type="entry name" value="Znf_CCHC"/>
</dbReference>
<dbReference type="InterPro" id="IPR004330">
    <property type="entry name" value="FAR1_DNA_bnd_dom"/>
</dbReference>
<proteinExistence type="predicted"/>
<evidence type="ECO:0000256" key="3">
    <source>
        <dbReference type="ARBA" id="ARBA00022833"/>
    </source>
</evidence>
<feature type="compositionally biased region" description="Basic and acidic residues" evidence="5">
    <location>
        <begin position="71"/>
        <end position="92"/>
    </location>
</feature>
<comment type="caution">
    <text evidence="8">The sequence shown here is derived from an EMBL/GenBank/DDBJ whole genome shotgun (WGS) entry which is preliminary data.</text>
</comment>
<keyword evidence="1" id="KW-0479">Metal-binding</keyword>
<dbReference type="EMBL" id="PKPP01003931">
    <property type="protein sequence ID" value="PWA66943.1"/>
    <property type="molecule type" value="Genomic_DNA"/>
</dbReference>
<feature type="region of interest" description="Disordered" evidence="5">
    <location>
        <begin position="460"/>
        <end position="505"/>
    </location>
</feature>
<keyword evidence="9" id="KW-1185">Reference proteome</keyword>
<reference evidence="8 9" key="1">
    <citation type="journal article" date="2018" name="Mol. Plant">
        <title>The genome of Artemisia annua provides insight into the evolution of Asteraceae family and artemisinin biosynthesis.</title>
        <authorList>
            <person name="Shen Q."/>
            <person name="Zhang L."/>
            <person name="Liao Z."/>
            <person name="Wang S."/>
            <person name="Yan T."/>
            <person name="Shi P."/>
            <person name="Liu M."/>
            <person name="Fu X."/>
            <person name="Pan Q."/>
            <person name="Wang Y."/>
            <person name="Lv Z."/>
            <person name="Lu X."/>
            <person name="Zhang F."/>
            <person name="Jiang W."/>
            <person name="Ma Y."/>
            <person name="Chen M."/>
            <person name="Hao X."/>
            <person name="Li L."/>
            <person name="Tang Y."/>
            <person name="Lv G."/>
            <person name="Zhou Y."/>
            <person name="Sun X."/>
            <person name="Brodelius P.E."/>
            <person name="Rose J.K.C."/>
            <person name="Tang K."/>
        </authorList>
    </citation>
    <scope>NUCLEOTIDE SEQUENCE [LARGE SCALE GENOMIC DNA]</scope>
    <source>
        <strain evidence="9">cv. Huhao1</strain>
        <tissue evidence="8">Leaf</tissue>
    </source>
</reference>
<dbReference type="InterPro" id="IPR007527">
    <property type="entry name" value="Znf_SWIM"/>
</dbReference>
<dbReference type="GO" id="GO:0003676">
    <property type="term" value="F:nucleic acid binding"/>
    <property type="evidence" value="ECO:0007669"/>
    <property type="project" value="InterPro"/>
</dbReference>
<gene>
    <name evidence="8" type="ORF">CTI12_AA320620</name>
</gene>
<feature type="region of interest" description="Disordered" evidence="5">
    <location>
        <begin position="71"/>
        <end position="101"/>
    </location>
</feature>
<evidence type="ECO:0000313" key="8">
    <source>
        <dbReference type="EMBL" id="PWA66943.1"/>
    </source>
</evidence>
<keyword evidence="3" id="KW-0862">Zinc</keyword>
<dbReference type="Pfam" id="PF03101">
    <property type="entry name" value="FAR1"/>
    <property type="match status" value="1"/>
</dbReference>
<dbReference type="PANTHER" id="PTHR47718:SF17">
    <property type="entry name" value="PROTEIN FAR1-RELATED SEQUENCE 5-LIKE"/>
    <property type="match status" value="1"/>
</dbReference>
<dbReference type="PROSITE" id="PS50966">
    <property type="entry name" value="ZF_SWIM"/>
    <property type="match status" value="1"/>
</dbReference>
<dbReference type="Proteomes" id="UP000245207">
    <property type="component" value="Unassembled WGS sequence"/>
</dbReference>
<evidence type="ECO:0000256" key="2">
    <source>
        <dbReference type="ARBA" id="ARBA00022771"/>
    </source>
</evidence>
<dbReference type="GO" id="GO:0008270">
    <property type="term" value="F:zinc ion binding"/>
    <property type="evidence" value="ECO:0007669"/>
    <property type="project" value="UniProtKB-KW"/>
</dbReference>
<organism evidence="8 9">
    <name type="scientific">Artemisia annua</name>
    <name type="common">Sweet wormwood</name>
    <dbReference type="NCBI Taxonomy" id="35608"/>
    <lineage>
        <taxon>Eukaryota</taxon>
        <taxon>Viridiplantae</taxon>
        <taxon>Streptophyta</taxon>
        <taxon>Embryophyta</taxon>
        <taxon>Tracheophyta</taxon>
        <taxon>Spermatophyta</taxon>
        <taxon>Magnoliopsida</taxon>
        <taxon>eudicotyledons</taxon>
        <taxon>Gunneridae</taxon>
        <taxon>Pentapetalae</taxon>
        <taxon>asterids</taxon>
        <taxon>campanulids</taxon>
        <taxon>Asterales</taxon>
        <taxon>Asteraceae</taxon>
        <taxon>Asteroideae</taxon>
        <taxon>Anthemideae</taxon>
        <taxon>Artemisiinae</taxon>
        <taxon>Artemisia</taxon>
    </lineage>
</organism>
<sequence>MAMDEDNDRLPLRSFGIEKVSPKGTTIHWIPDVDESIKPVLFSRFKSVDAAYTSYKEYGKKGGFEGFLPEKKQQKEKQQCEKQQGENGDDNKKKKRNRPSSRCGCEAKICLRLTRDNNYELYGFEEKHNDSLVHPDDRHYLKSSRKLNYSDKTLLVKMSNRNIGPVVAYNILTEIHGGFDKVGALPQDAKNFKRDILAYLTFVEFFSHFETDVQTQRFIQGKNDHDTRYTTPKIETTLPFEKEAIHIYTRKVFVDVVQKEMLPAVHACYSIGVVSLDESRSYTILDTDVRVKKYDDNGDEIIGGHHTIEVEYKVEYKELDGTLQCTCRYFESRGLLCRHIFYVLRILKVNCFPKRYIQRRWTRDCVPVKSSEASTIRHGLGETQETSGALIRDIYYIVDATINRLLSDNAKLAAYRMVQKELLEKADAETENQPVMGNKEFIHLLLDLPEIDEDDDTILPCEPTNDKGSRKRLKNAYEEASTKKQKQTRNCSKCGKTGHNSRTCE</sequence>
<evidence type="ECO:0000256" key="1">
    <source>
        <dbReference type="ARBA" id="ARBA00022723"/>
    </source>
</evidence>
<dbReference type="InterPro" id="IPR006564">
    <property type="entry name" value="Znf_PMZ"/>
</dbReference>
<evidence type="ECO:0000256" key="5">
    <source>
        <dbReference type="SAM" id="MobiDB-lite"/>
    </source>
</evidence>
<evidence type="ECO:0000259" key="6">
    <source>
        <dbReference type="PROSITE" id="PS50158"/>
    </source>
</evidence>
<evidence type="ECO:0000256" key="4">
    <source>
        <dbReference type="PROSITE-ProRule" id="PRU00047"/>
    </source>
</evidence>
<keyword evidence="2 4" id="KW-0863">Zinc-finger</keyword>
<feature type="domain" description="CCHC-type" evidence="6">
    <location>
        <begin position="491"/>
        <end position="504"/>
    </location>
</feature>
<dbReference type="Pfam" id="PF04434">
    <property type="entry name" value="SWIM"/>
    <property type="match status" value="1"/>
</dbReference>
<evidence type="ECO:0000259" key="7">
    <source>
        <dbReference type="PROSITE" id="PS50966"/>
    </source>
</evidence>
<dbReference type="PANTHER" id="PTHR47718">
    <property type="entry name" value="OS01G0519700 PROTEIN"/>
    <property type="match status" value="1"/>
</dbReference>
<dbReference type="PROSITE" id="PS50158">
    <property type="entry name" value="ZF_CCHC"/>
    <property type="match status" value="1"/>
</dbReference>
<dbReference type="SMART" id="SM00575">
    <property type="entry name" value="ZnF_PMZ"/>
    <property type="match status" value="1"/>
</dbReference>
<accession>A0A2U1N0C7</accession>
<dbReference type="AlphaFoldDB" id="A0A2U1N0C7"/>
<protein>
    <submittedName>
        <fullName evidence="8">FAR1 DNA binding domain, Zinc finger, SWIM-type, MULE transposase domain, FHY3/FAR1 family</fullName>
    </submittedName>
</protein>
<feature type="domain" description="SWIM-type" evidence="7">
    <location>
        <begin position="312"/>
        <end position="348"/>
    </location>
</feature>